<dbReference type="PANTHER" id="PTHR16166">
    <property type="entry name" value="VACUOLAR PROTEIN SORTING-ASSOCIATED PROTEIN VPS13"/>
    <property type="match status" value="1"/>
</dbReference>
<dbReference type="AlphaFoldDB" id="A0A3B3UNE3"/>
<dbReference type="STRING" id="48699.ENSPLAP00000014231"/>
<dbReference type="GO" id="GO:0006623">
    <property type="term" value="P:protein targeting to vacuole"/>
    <property type="evidence" value="ECO:0007669"/>
    <property type="project" value="TreeGrafter"/>
</dbReference>
<evidence type="ECO:0000313" key="3">
    <source>
        <dbReference type="Proteomes" id="UP000261500"/>
    </source>
</evidence>
<organism evidence="2 3">
    <name type="scientific">Poecilia latipinna</name>
    <name type="common">sailfin molly</name>
    <dbReference type="NCBI Taxonomy" id="48699"/>
    <lineage>
        <taxon>Eukaryota</taxon>
        <taxon>Metazoa</taxon>
        <taxon>Chordata</taxon>
        <taxon>Craniata</taxon>
        <taxon>Vertebrata</taxon>
        <taxon>Euteleostomi</taxon>
        <taxon>Actinopterygii</taxon>
        <taxon>Neopterygii</taxon>
        <taxon>Teleostei</taxon>
        <taxon>Neoteleostei</taxon>
        <taxon>Acanthomorphata</taxon>
        <taxon>Ovalentaria</taxon>
        <taxon>Atherinomorphae</taxon>
        <taxon>Cyprinodontiformes</taxon>
        <taxon>Poeciliidae</taxon>
        <taxon>Poeciliinae</taxon>
        <taxon>Poecilia</taxon>
    </lineage>
</organism>
<dbReference type="GeneTree" id="ENSGT00950000183083"/>
<protein>
    <recommendedName>
        <fullName evidence="1">Vacuolar protein sorting-associated protein 13 VPS13 adaptor binding domain-containing protein</fullName>
    </recommendedName>
</protein>
<dbReference type="Proteomes" id="UP000261500">
    <property type="component" value="Unplaced"/>
</dbReference>
<evidence type="ECO:0000259" key="1">
    <source>
        <dbReference type="Pfam" id="PF25036"/>
    </source>
</evidence>
<evidence type="ECO:0000313" key="2">
    <source>
        <dbReference type="Ensembl" id="ENSPLAP00000014231.1"/>
    </source>
</evidence>
<dbReference type="Pfam" id="PF25036">
    <property type="entry name" value="VPS13_VAB"/>
    <property type="match status" value="1"/>
</dbReference>
<sequence length="472" mass="53458">MSSFNLTRIVTFSPFYTLVNKSSYELEVGELLSQTATRWHYVPSTEVRRTGSRTRSVSEPGPFRSPAVVLQCLPLWPENGSNKLCVRVVGSLSHSKFFFFSQQDNGTLLSMDMSLQCGGIMVDINVSNHATIISFSEYYDGAAPALLINHTPWATISYRQSGSEVTHKLEPCEARRFAWDDPAGTRKLCWSCKEHSGELDLQFTYDGQAQIHWVSFLDGRQRVLLFTEDTGVVTRARQSEELEQFQQELKVSLQNLGLSLINNGNRQEIAYIGITSSGVVWEFKPKNRWKSFSQKNINQLEKVYQSQLSGKTEGGWVRLDSNLEVNLRPAIMMMRQPHSCPVRRNFLSGIQVEFKRSLHQRIARCESLTVSSASSEPKPFIDVSVITRFNQHSNVTQIKYFMALVQEMALKIDQGFLDAVAALFRDLKRLQAEPTDASLSDVSGLSFFEHFHISPVKVTSVLLSLLDETEFI</sequence>
<keyword evidence="3" id="KW-1185">Reference proteome</keyword>
<reference evidence="2" key="2">
    <citation type="submission" date="2025-09" db="UniProtKB">
        <authorList>
            <consortium name="Ensembl"/>
        </authorList>
    </citation>
    <scope>IDENTIFICATION</scope>
</reference>
<reference evidence="2" key="1">
    <citation type="submission" date="2025-08" db="UniProtKB">
        <authorList>
            <consortium name="Ensembl"/>
        </authorList>
    </citation>
    <scope>IDENTIFICATION</scope>
</reference>
<dbReference type="PANTHER" id="PTHR16166:SF125">
    <property type="entry name" value="INTERMEMBRANE LIPID TRANSFER PROTEIN VPS13C"/>
    <property type="match status" value="1"/>
</dbReference>
<dbReference type="InterPro" id="IPR009543">
    <property type="entry name" value="VPS13_VAB"/>
</dbReference>
<dbReference type="InterPro" id="IPR026847">
    <property type="entry name" value="VPS13"/>
</dbReference>
<proteinExistence type="predicted"/>
<name>A0A3B3UNE3_9TELE</name>
<accession>A0A3B3UNE3</accession>
<feature type="domain" description="Vacuolar protein sorting-associated protein 13 VPS13 adaptor binding" evidence="1">
    <location>
        <begin position="3"/>
        <end position="184"/>
    </location>
</feature>
<dbReference type="GO" id="GO:0045053">
    <property type="term" value="P:protein retention in Golgi apparatus"/>
    <property type="evidence" value="ECO:0007669"/>
    <property type="project" value="TreeGrafter"/>
</dbReference>
<dbReference type="GO" id="GO:0007005">
    <property type="term" value="P:mitochondrion organization"/>
    <property type="evidence" value="ECO:0007669"/>
    <property type="project" value="TreeGrafter"/>
</dbReference>
<dbReference type="Ensembl" id="ENSPLAT00000022477.1">
    <property type="protein sequence ID" value="ENSPLAP00000014231.1"/>
    <property type="gene ID" value="ENSPLAG00000017881.1"/>
</dbReference>